<keyword evidence="3" id="KW-1185">Reference proteome</keyword>
<comment type="caution">
    <text evidence="2">The sequence shown here is derived from an EMBL/GenBank/DDBJ whole genome shotgun (WGS) entry which is preliminary data.</text>
</comment>
<dbReference type="InParanoid" id="A0A1Y1Z5V0"/>
<evidence type="ECO:0000313" key="3">
    <source>
        <dbReference type="Proteomes" id="UP000193498"/>
    </source>
</evidence>
<evidence type="ECO:0000256" key="1">
    <source>
        <dbReference type="SAM" id="MobiDB-lite"/>
    </source>
</evidence>
<feature type="compositionally biased region" description="Polar residues" evidence="1">
    <location>
        <begin position="85"/>
        <end position="97"/>
    </location>
</feature>
<feature type="compositionally biased region" description="Basic residues" evidence="1">
    <location>
        <begin position="27"/>
        <end position="38"/>
    </location>
</feature>
<sequence length="108" mass="11796">MGGAHSKSKRDSIHSTSSQRTSSSQRPRQKRLVKKYKSHSGASYQRQLNSEGFEEAGAGDLELIKGPNASQTKTKPSVMKLFQRNSVTDHTPPNTANLGHVAYNSPSN</sequence>
<reference evidence="2 3" key="1">
    <citation type="submission" date="2016-07" db="EMBL/GenBank/DDBJ databases">
        <title>Pervasive Adenine N6-methylation of Active Genes in Fungi.</title>
        <authorList>
            <consortium name="DOE Joint Genome Institute"/>
            <person name="Mondo S.J."/>
            <person name="Dannebaum R.O."/>
            <person name="Kuo R.C."/>
            <person name="Labutti K."/>
            <person name="Haridas S."/>
            <person name="Kuo A."/>
            <person name="Salamov A."/>
            <person name="Ahrendt S.R."/>
            <person name="Lipzen A."/>
            <person name="Sullivan W."/>
            <person name="Andreopoulos W.B."/>
            <person name="Clum A."/>
            <person name="Lindquist E."/>
            <person name="Daum C."/>
            <person name="Ramamoorthy G.K."/>
            <person name="Gryganskyi A."/>
            <person name="Culley D."/>
            <person name="Magnuson J.K."/>
            <person name="James T.Y."/>
            <person name="O'Malley M.A."/>
            <person name="Stajich J.E."/>
            <person name="Spatafora J.W."/>
            <person name="Visel A."/>
            <person name="Grigoriev I.V."/>
        </authorList>
    </citation>
    <scope>NUCLEOTIDE SEQUENCE [LARGE SCALE GENOMIC DNA]</scope>
    <source>
        <strain evidence="2 3">CBS 931.73</strain>
    </source>
</reference>
<gene>
    <name evidence="2" type="ORF">K493DRAFT_310906</name>
</gene>
<accession>A0A1Y1Z5V0</accession>
<protein>
    <submittedName>
        <fullName evidence="2">Uncharacterized protein</fullName>
    </submittedName>
</protein>
<feature type="compositionally biased region" description="Polar residues" evidence="1">
    <location>
        <begin position="40"/>
        <end position="50"/>
    </location>
</feature>
<organism evidence="2 3">
    <name type="scientific">Basidiobolus meristosporus CBS 931.73</name>
    <dbReference type="NCBI Taxonomy" id="1314790"/>
    <lineage>
        <taxon>Eukaryota</taxon>
        <taxon>Fungi</taxon>
        <taxon>Fungi incertae sedis</taxon>
        <taxon>Zoopagomycota</taxon>
        <taxon>Entomophthoromycotina</taxon>
        <taxon>Basidiobolomycetes</taxon>
        <taxon>Basidiobolales</taxon>
        <taxon>Basidiobolaceae</taxon>
        <taxon>Basidiobolus</taxon>
    </lineage>
</organism>
<dbReference type="EMBL" id="MCFE01000023">
    <property type="protein sequence ID" value="ORY05658.1"/>
    <property type="molecule type" value="Genomic_DNA"/>
</dbReference>
<evidence type="ECO:0000313" key="2">
    <source>
        <dbReference type="EMBL" id="ORY05658.1"/>
    </source>
</evidence>
<feature type="region of interest" description="Disordered" evidence="1">
    <location>
        <begin position="85"/>
        <end position="108"/>
    </location>
</feature>
<proteinExistence type="predicted"/>
<feature type="compositionally biased region" description="Low complexity" evidence="1">
    <location>
        <begin position="15"/>
        <end position="26"/>
    </location>
</feature>
<dbReference type="Proteomes" id="UP000193498">
    <property type="component" value="Unassembled WGS sequence"/>
</dbReference>
<name>A0A1Y1Z5V0_9FUNG</name>
<feature type="region of interest" description="Disordered" evidence="1">
    <location>
        <begin position="1"/>
        <end position="53"/>
    </location>
</feature>
<dbReference type="AlphaFoldDB" id="A0A1Y1Z5V0"/>